<name>Q9FPG9_ARATH</name>
<dbReference type="EMBL" id="AF325046">
    <property type="protein sequence ID" value="AAG40398.1"/>
    <property type="molecule type" value="mRNA"/>
</dbReference>
<organism evidence="1">
    <name type="scientific">Arabidopsis thaliana</name>
    <name type="common">Mouse-ear cress</name>
    <dbReference type="NCBI Taxonomy" id="3702"/>
    <lineage>
        <taxon>Eukaryota</taxon>
        <taxon>Viridiplantae</taxon>
        <taxon>Streptophyta</taxon>
        <taxon>Embryophyta</taxon>
        <taxon>Tracheophyta</taxon>
        <taxon>Spermatophyta</taxon>
        <taxon>Magnoliopsida</taxon>
        <taxon>eudicotyledons</taxon>
        <taxon>Gunneridae</taxon>
        <taxon>Pentapetalae</taxon>
        <taxon>rosids</taxon>
        <taxon>malvids</taxon>
        <taxon>Brassicales</taxon>
        <taxon>Brassicaceae</taxon>
        <taxon>Camelineae</taxon>
        <taxon>Arabidopsis</taxon>
    </lineage>
</organism>
<sequence length="40" mass="4462">MRSPMEGGLCLVSQLVCSQSMQQDQTLLIKLRSFSQISAF</sequence>
<dbReference type="AlphaFoldDB" id="Q9FPG9"/>
<accession>Q9FPG9</accession>
<proteinExistence type="evidence at transcript level"/>
<evidence type="ECO:0000313" key="1">
    <source>
        <dbReference type="EMBL" id="AAG40398.1"/>
    </source>
</evidence>
<reference evidence="1" key="1">
    <citation type="submission" date="2000-11" db="EMBL/GenBank/DDBJ databases">
        <title>Full length cDNA sequence of Arabidopsis thaliana.</title>
        <authorList>
            <person name="Chao Q."/>
            <person name="Brooks S."/>
            <person name="Chen H."/>
            <person name="Johnson-Hopson C."/>
            <person name="Khan S."/>
            <person name="Shinn P."/>
            <person name="Ecker J."/>
        </authorList>
    </citation>
    <scope>NUCLEOTIDE SEQUENCE</scope>
</reference>
<protein>
    <submittedName>
        <fullName evidence="1">F12G12.18</fullName>
    </submittedName>
</protein>